<evidence type="ECO:0000256" key="6">
    <source>
        <dbReference type="SAM" id="SignalP"/>
    </source>
</evidence>
<evidence type="ECO:0000256" key="5">
    <source>
        <dbReference type="ARBA" id="ARBA00023237"/>
    </source>
</evidence>
<feature type="chain" id="PRO_5016414585" evidence="6">
    <location>
        <begin position="21"/>
        <end position="275"/>
    </location>
</feature>
<dbReference type="EMBL" id="QGTJ01000002">
    <property type="protein sequence ID" value="PWV64584.1"/>
    <property type="molecule type" value="Genomic_DNA"/>
</dbReference>
<dbReference type="RefSeq" id="WP_246004530.1">
    <property type="nucleotide sequence ID" value="NZ_QGTJ01000002.1"/>
</dbReference>
<protein>
    <submittedName>
        <fullName evidence="7">Outer membrane scaffolding protein for murein synthesis (MipA/OmpV family)</fullName>
    </submittedName>
</protein>
<keyword evidence="8" id="KW-1185">Reference proteome</keyword>
<keyword evidence="3 6" id="KW-0732">Signal</keyword>
<keyword evidence="4" id="KW-0472">Membrane</keyword>
<evidence type="ECO:0000256" key="3">
    <source>
        <dbReference type="ARBA" id="ARBA00022729"/>
    </source>
</evidence>
<dbReference type="Pfam" id="PF06629">
    <property type="entry name" value="MipA"/>
    <property type="match status" value="1"/>
</dbReference>
<dbReference type="AlphaFoldDB" id="A0A317MYF4"/>
<keyword evidence="5" id="KW-0998">Cell outer membrane</keyword>
<organism evidence="7 8">
    <name type="scientific">Plasticicumulans acidivorans</name>
    <dbReference type="NCBI Taxonomy" id="886464"/>
    <lineage>
        <taxon>Bacteria</taxon>
        <taxon>Pseudomonadati</taxon>
        <taxon>Pseudomonadota</taxon>
        <taxon>Gammaproteobacteria</taxon>
        <taxon>Candidatus Competibacteraceae</taxon>
        <taxon>Plasticicumulans</taxon>
    </lineage>
</organism>
<feature type="signal peptide" evidence="6">
    <location>
        <begin position="1"/>
        <end position="20"/>
    </location>
</feature>
<dbReference type="GO" id="GO:0009279">
    <property type="term" value="C:cell outer membrane"/>
    <property type="evidence" value="ECO:0007669"/>
    <property type="project" value="UniProtKB-SubCell"/>
</dbReference>
<proteinExistence type="inferred from homology"/>
<evidence type="ECO:0000313" key="7">
    <source>
        <dbReference type="EMBL" id="PWV64584.1"/>
    </source>
</evidence>
<sequence length="275" mass="30262">MKASLIAFPLLLGLAGSAVAEEKPLWEVGFGVGAVSFNEYRGSSRRSDYVLPVPYFVYRGEVFKADRDGIRGELFDSDIVKFNVSLGASLPVDSRGDSLRRGMPDLDATVELGPALEFRLWHSADQRQRLELRLPARLAVTAAGTPRDVGMVFSPNLNLDVDDPFGLQGWHLGMLAGPIFADRRNHAYFYDVSPRYASATRPTFTSGGGYSGSQFLVAVSKRFEQFWVGGFVRYDDLRGAVFADSPLVDSDSSWAAGVALAWVFDESTQRVPVEY</sequence>
<dbReference type="PANTHER" id="PTHR38776">
    <property type="entry name" value="MLTA-INTERACTING PROTEIN-RELATED"/>
    <property type="match status" value="1"/>
</dbReference>
<gene>
    <name evidence="7" type="ORF">C7443_102234</name>
</gene>
<comment type="subcellular location">
    <subcellularLocation>
        <location evidence="1">Cell outer membrane</location>
    </subcellularLocation>
</comment>
<accession>A0A317MYF4</accession>
<evidence type="ECO:0000256" key="2">
    <source>
        <dbReference type="ARBA" id="ARBA00005722"/>
    </source>
</evidence>
<name>A0A317MYF4_9GAMM</name>
<evidence type="ECO:0000256" key="1">
    <source>
        <dbReference type="ARBA" id="ARBA00004442"/>
    </source>
</evidence>
<dbReference type="PANTHER" id="PTHR38776:SF1">
    <property type="entry name" value="MLTA-INTERACTING PROTEIN-RELATED"/>
    <property type="match status" value="1"/>
</dbReference>
<dbReference type="Proteomes" id="UP000246569">
    <property type="component" value="Unassembled WGS sequence"/>
</dbReference>
<reference evidence="7 8" key="1">
    <citation type="submission" date="2018-05" db="EMBL/GenBank/DDBJ databases">
        <title>Genomic Encyclopedia of Type Strains, Phase IV (KMG-IV): sequencing the most valuable type-strain genomes for metagenomic binning, comparative biology and taxonomic classification.</title>
        <authorList>
            <person name="Goeker M."/>
        </authorList>
    </citation>
    <scope>NUCLEOTIDE SEQUENCE [LARGE SCALE GENOMIC DNA]</scope>
    <source>
        <strain evidence="7 8">DSM 23606</strain>
    </source>
</reference>
<evidence type="ECO:0000313" key="8">
    <source>
        <dbReference type="Proteomes" id="UP000246569"/>
    </source>
</evidence>
<comment type="caution">
    <text evidence="7">The sequence shown here is derived from an EMBL/GenBank/DDBJ whole genome shotgun (WGS) entry which is preliminary data.</text>
</comment>
<dbReference type="InterPro" id="IPR010583">
    <property type="entry name" value="MipA"/>
</dbReference>
<evidence type="ECO:0000256" key="4">
    <source>
        <dbReference type="ARBA" id="ARBA00023136"/>
    </source>
</evidence>
<comment type="similarity">
    <text evidence="2">Belongs to the MipA/OmpV family.</text>
</comment>